<dbReference type="EMBL" id="CAKXAJ010003986">
    <property type="protein sequence ID" value="CAH2208583.1"/>
    <property type="molecule type" value="Genomic_DNA"/>
</dbReference>
<organism evidence="1 2">
    <name type="scientific">Pararge aegeria aegeria</name>
    <dbReference type="NCBI Taxonomy" id="348720"/>
    <lineage>
        <taxon>Eukaryota</taxon>
        <taxon>Metazoa</taxon>
        <taxon>Ecdysozoa</taxon>
        <taxon>Arthropoda</taxon>
        <taxon>Hexapoda</taxon>
        <taxon>Insecta</taxon>
        <taxon>Pterygota</taxon>
        <taxon>Neoptera</taxon>
        <taxon>Endopterygota</taxon>
        <taxon>Lepidoptera</taxon>
        <taxon>Glossata</taxon>
        <taxon>Ditrysia</taxon>
        <taxon>Papilionoidea</taxon>
        <taxon>Nymphalidae</taxon>
        <taxon>Satyrinae</taxon>
        <taxon>Satyrini</taxon>
        <taxon>Parargina</taxon>
        <taxon>Pararge</taxon>
    </lineage>
</organism>
<protein>
    <submittedName>
        <fullName evidence="1">Jg26547 protein</fullName>
    </submittedName>
</protein>
<name>A0A8S4QDM0_9NEOP</name>
<accession>A0A8S4QDM0</accession>
<sequence length="61" mass="6932">MHRDSGVQRHPSRIRFFSPTSLSKVNLTISEEEREHLLESNNIALFVDNLRAETAGARLAL</sequence>
<reference evidence="1" key="1">
    <citation type="submission" date="2022-03" db="EMBL/GenBank/DDBJ databases">
        <authorList>
            <person name="Lindestad O."/>
        </authorList>
    </citation>
    <scope>NUCLEOTIDE SEQUENCE</scope>
</reference>
<keyword evidence="2" id="KW-1185">Reference proteome</keyword>
<evidence type="ECO:0000313" key="1">
    <source>
        <dbReference type="EMBL" id="CAH2208583.1"/>
    </source>
</evidence>
<dbReference type="OrthoDB" id="10255013at2759"/>
<gene>
    <name evidence="1" type="primary">jg26547</name>
    <name evidence="1" type="ORF">PAEG_LOCUS1172</name>
</gene>
<evidence type="ECO:0000313" key="2">
    <source>
        <dbReference type="Proteomes" id="UP000838756"/>
    </source>
</evidence>
<comment type="caution">
    <text evidence="1">The sequence shown here is derived from an EMBL/GenBank/DDBJ whole genome shotgun (WGS) entry which is preliminary data.</text>
</comment>
<dbReference type="Proteomes" id="UP000838756">
    <property type="component" value="Unassembled WGS sequence"/>
</dbReference>
<proteinExistence type="predicted"/>
<feature type="non-terminal residue" evidence="1">
    <location>
        <position position="1"/>
    </location>
</feature>
<dbReference type="AlphaFoldDB" id="A0A8S4QDM0"/>